<accession>A0ACB6ZMY5</accession>
<evidence type="ECO:0000313" key="1">
    <source>
        <dbReference type="EMBL" id="KAF9650874.1"/>
    </source>
</evidence>
<comment type="caution">
    <text evidence="1">The sequence shown here is derived from an EMBL/GenBank/DDBJ whole genome shotgun (WGS) entry which is preliminary data.</text>
</comment>
<protein>
    <submittedName>
        <fullName evidence="1">Uncharacterized protein</fullName>
    </submittedName>
</protein>
<sequence length="674" mass="74561">MGGDWWRTEGQSQWASKAICMNLKGNYRDPARTVGSHNSATSNLLGYTDSVPSDLKGVGHRPPTWIPARICVQARGLLDNLTLPRPSTSLTPLRPSAPSYRPQWSSSPPTSPSFGPPRTPDMRHSTRPTYRLPSFKATLGRMSFDPHLSDDEVPPSSDFGYNHSEYDYSDPGTPDDRLPSVPVDSPPPEDISFNRPQRVHRLSVSSEHEEEAILGLLDLRRRPRVSSFASDRSAPDLVPTISPETENETSLFPMTPDRLSIDPVDHHQVKIEEEVVIMDEGEQPQLMSSNPRPTDTAQTCPMDSSPKLETVSEDASFSDPPHEIHEDPQLPIHHTGEAVKVAALSISTRPATGSEKVQEDDIFSLHTDSCHEEPVATVPDITPPSPIIVVTPLTIPQTPKRSTSNTRPRSRSRSPSPSLLSSPLTCLSSSSPIREEETRQPTPESDFTDVETTCKPIKTSAKRRSIRGADDLRAPKKFRVETTPTDLVADAKVEEQPASKPRRKTGKKSTRSLSPSPRPESSLVSMDVTTTSNATDSGPMDQSLMGMVVEALAMTRASSMDVESIRKIVVDTRPSLKTEHTKARLKQVLLEILDSGAKTGFFGSIPSSGKDDNGKSLPPRYFYVPEEDVDQERAALLKNMMPRAAGRRSESMKYKQYYWKPLGKWSRWDAEDDL</sequence>
<gene>
    <name evidence="1" type="ORF">BDM02DRAFT_3127392</name>
</gene>
<dbReference type="EMBL" id="MU117980">
    <property type="protein sequence ID" value="KAF9650874.1"/>
    <property type="molecule type" value="Genomic_DNA"/>
</dbReference>
<proteinExistence type="predicted"/>
<name>A0ACB6ZMY5_THEGA</name>
<dbReference type="Proteomes" id="UP000886501">
    <property type="component" value="Unassembled WGS sequence"/>
</dbReference>
<reference evidence="1" key="1">
    <citation type="submission" date="2019-10" db="EMBL/GenBank/DDBJ databases">
        <authorList>
            <consortium name="DOE Joint Genome Institute"/>
            <person name="Kuo A."/>
            <person name="Miyauchi S."/>
            <person name="Kiss E."/>
            <person name="Drula E."/>
            <person name="Kohler A."/>
            <person name="Sanchez-Garcia M."/>
            <person name="Andreopoulos B."/>
            <person name="Barry K.W."/>
            <person name="Bonito G."/>
            <person name="Buee M."/>
            <person name="Carver A."/>
            <person name="Chen C."/>
            <person name="Cichocki N."/>
            <person name="Clum A."/>
            <person name="Culley D."/>
            <person name="Crous P.W."/>
            <person name="Fauchery L."/>
            <person name="Girlanda M."/>
            <person name="Hayes R."/>
            <person name="Keri Z."/>
            <person name="Labutti K."/>
            <person name="Lipzen A."/>
            <person name="Lombard V."/>
            <person name="Magnuson J."/>
            <person name="Maillard F."/>
            <person name="Morin E."/>
            <person name="Murat C."/>
            <person name="Nolan M."/>
            <person name="Ohm R."/>
            <person name="Pangilinan J."/>
            <person name="Pereira M."/>
            <person name="Perotto S."/>
            <person name="Peter M."/>
            <person name="Riley R."/>
            <person name="Sitrit Y."/>
            <person name="Stielow B."/>
            <person name="Szollosi G."/>
            <person name="Zifcakova L."/>
            <person name="Stursova M."/>
            <person name="Spatafora J.W."/>
            <person name="Tedersoo L."/>
            <person name="Vaario L.-M."/>
            <person name="Yamada A."/>
            <person name="Yan M."/>
            <person name="Wang P."/>
            <person name="Xu J."/>
            <person name="Bruns T."/>
            <person name="Baldrian P."/>
            <person name="Vilgalys R."/>
            <person name="Henrissat B."/>
            <person name="Grigoriev I.V."/>
            <person name="Hibbett D."/>
            <person name="Nagy L.G."/>
            <person name="Martin F.M."/>
        </authorList>
    </citation>
    <scope>NUCLEOTIDE SEQUENCE</scope>
    <source>
        <strain evidence="1">P2</strain>
    </source>
</reference>
<reference evidence="1" key="2">
    <citation type="journal article" date="2020" name="Nat. Commun.">
        <title>Large-scale genome sequencing of mycorrhizal fungi provides insights into the early evolution of symbiotic traits.</title>
        <authorList>
            <person name="Miyauchi S."/>
            <person name="Kiss E."/>
            <person name="Kuo A."/>
            <person name="Drula E."/>
            <person name="Kohler A."/>
            <person name="Sanchez-Garcia M."/>
            <person name="Morin E."/>
            <person name="Andreopoulos B."/>
            <person name="Barry K.W."/>
            <person name="Bonito G."/>
            <person name="Buee M."/>
            <person name="Carver A."/>
            <person name="Chen C."/>
            <person name="Cichocki N."/>
            <person name="Clum A."/>
            <person name="Culley D."/>
            <person name="Crous P.W."/>
            <person name="Fauchery L."/>
            <person name="Girlanda M."/>
            <person name="Hayes R.D."/>
            <person name="Keri Z."/>
            <person name="LaButti K."/>
            <person name="Lipzen A."/>
            <person name="Lombard V."/>
            <person name="Magnuson J."/>
            <person name="Maillard F."/>
            <person name="Murat C."/>
            <person name="Nolan M."/>
            <person name="Ohm R.A."/>
            <person name="Pangilinan J."/>
            <person name="Pereira M.F."/>
            <person name="Perotto S."/>
            <person name="Peter M."/>
            <person name="Pfister S."/>
            <person name="Riley R."/>
            <person name="Sitrit Y."/>
            <person name="Stielow J.B."/>
            <person name="Szollosi G."/>
            <person name="Zifcakova L."/>
            <person name="Stursova M."/>
            <person name="Spatafora J.W."/>
            <person name="Tedersoo L."/>
            <person name="Vaario L.M."/>
            <person name="Yamada A."/>
            <person name="Yan M."/>
            <person name="Wang P."/>
            <person name="Xu J."/>
            <person name="Bruns T."/>
            <person name="Baldrian P."/>
            <person name="Vilgalys R."/>
            <person name="Dunand C."/>
            <person name="Henrissat B."/>
            <person name="Grigoriev I.V."/>
            <person name="Hibbett D."/>
            <person name="Nagy L.G."/>
            <person name="Martin F.M."/>
        </authorList>
    </citation>
    <scope>NUCLEOTIDE SEQUENCE</scope>
    <source>
        <strain evidence="1">P2</strain>
    </source>
</reference>
<organism evidence="1 2">
    <name type="scientific">Thelephora ganbajun</name>
    <name type="common">Ganba fungus</name>
    <dbReference type="NCBI Taxonomy" id="370292"/>
    <lineage>
        <taxon>Eukaryota</taxon>
        <taxon>Fungi</taxon>
        <taxon>Dikarya</taxon>
        <taxon>Basidiomycota</taxon>
        <taxon>Agaricomycotina</taxon>
        <taxon>Agaricomycetes</taxon>
        <taxon>Thelephorales</taxon>
        <taxon>Thelephoraceae</taxon>
        <taxon>Thelephora</taxon>
    </lineage>
</organism>
<evidence type="ECO:0000313" key="2">
    <source>
        <dbReference type="Proteomes" id="UP000886501"/>
    </source>
</evidence>
<keyword evidence="2" id="KW-1185">Reference proteome</keyword>